<evidence type="ECO:0000256" key="1">
    <source>
        <dbReference type="SAM" id="SignalP"/>
    </source>
</evidence>
<dbReference type="Gene3D" id="1.20.1270.180">
    <property type="match status" value="1"/>
</dbReference>
<feature type="chain" id="PRO_5005252518" description="Lysozyme inhibitor LprI-like N-terminal domain-containing protein" evidence="1">
    <location>
        <begin position="19"/>
        <end position="137"/>
    </location>
</feature>
<feature type="signal peptide" evidence="1">
    <location>
        <begin position="1"/>
        <end position="18"/>
    </location>
</feature>
<keyword evidence="1" id="KW-0732">Signal</keyword>
<dbReference type="RefSeq" id="WP_047879782.1">
    <property type="nucleotide sequence ID" value="NZ_LDOT01000023.1"/>
</dbReference>
<evidence type="ECO:0000313" key="3">
    <source>
        <dbReference type="EMBL" id="KLV04014.1"/>
    </source>
</evidence>
<name>A0A0J1GX38_9GAMM</name>
<evidence type="ECO:0000313" key="4">
    <source>
        <dbReference type="Proteomes" id="UP000036097"/>
    </source>
</evidence>
<keyword evidence="4" id="KW-1185">Reference proteome</keyword>
<accession>A0A0J1GX38</accession>
<organism evidence="3 4">
    <name type="scientific">Photobacterium aquae</name>
    <dbReference type="NCBI Taxonomy" id="1195763"/>
    <lineage>
        <taxon>Bacteria</taxon>
        <taxon>Pseudomonadati</taxon>
        <taxon>Pseudomonadota</taxon>
        <taxon>Gammaproteobacteria</taxon>
        <taxon>Vibrionales</taxon>
        <taxon>Vibrionaceae</taxon>
        <taxon>Photobacterium</taxon>
    </lineage>
</organism>
<dbReference type="PATRIC" id="fig|1195763.3.peg.3274"/>
<dbReference type="OrthoDB" id="7340239at2"/>
<dbReference type="EMBL" id="LDOT01000023">
    <property type="protein sequence ID" value="KLV04014.1"/>
    <property type="molecule type" value="Genomic_DNA"/>
</dbReference>
<proteinExistence type="predicted"/>
<dbReference type="InterPro" id="IPR009739">
    <property type="entry name" value="LprI-like_N"/>
</dbReference>
<dbReference type="STRING" id="1195763.ABT56_15395"/>
<reference evidence="3 4" key="1">
    <citation type="submission" date="2015-05" db="EMBL/GenBank/DDBJ databases">
        <title>Photobacterium galathea sp. nov.</title>
        <authorList>
            <person name="Machado H."/>
            <person name="Gram L."/>
        </authorList>
    </citation>
    <scope>NUCLEOTIDE SEQUENCE [LARGE SCALE GENOMIC DNA]</scope>
    <source>
        <strain evidence="3 4">CGMCC 1.12159</strain>
    </source>
</reference>
<dbReference type="AlphaFoldDB" id="A0A0J1GX38"/>
<feature type="domain" description="Lysozyme inhibitor LprI-like N-terminal" evidence="2">
    <location>
        <begin position="25"/>
        <end position="117"/>
    </location>
</feature>
<comment type="caution">
    <text evidence="3">The sequence shown here is derived from an EMBL/GenBank/DDBJ whole genome shotgun (WGS) entry which is preliminary data.</text>
</comment>
<evidence type="ECO:0000259" key="2">
    <source>
        <dbReference type="Pfam" id="PF07007"/>
    </source>
</evidence>
<protein>
    <recommendedName>
        <fullName evidence="2">Lysozyme inhibitor LprI-like N-terminal domain-containing protein</fullName>
    </recommendedName>
</protein>
<dbReference type="Pfam" id="PF07007">
    <property type="entry name" value="LprI"/>
    <property type="match status" value="1"/>
</dbReference>
<gene>
    <name evidence="3" type="ORF">ABT56_15395</name>
</gene>
<dbReference type="Proteomes" id="UP000036097">
    <property type="component" value="Unassembled WGS sequence"/>
</dbReference>
<sequence length="137" mass="15612">MKKLLPIMLTVISLSASATEDPLDCENAFTTIDMNRCAAIERDAARVEMERYLNASLAHNAHDPELIEAIKQAQQDWEQYADSHCKSVYTLWRDGTIRGVMGISCQIETLQQRTHDLWANFLTYMDNTPAVLPEPKR</sequence>